<keyword evidence="3" id="KW-1185">Reference proteome</keyword>
<dbReference type="InterPro" id="IPR038020">
    <property type="entry name" value="MbtH-like_sf"/>
</dbReference>
<evidence type="ECO:0000259" key="1">
    <source>
        <dbReference type="SMART" id="SM00923"/>
    </source>
</evidence>
<dbReference type="SUPFAM" id="SSF160582">
    <property type="entry name" value="MbtH-like"/>
    <property type="match status" value="1"/>
</dbReference>
<dbReference type="InterPro" id="IPR005153">
    <property type="entry name" value="MbtH-like_dom"/>
</dbReference>
<gene>
    <name evidence="2" type="ORF">GCM10007298_07130</name>
</gene>
<evidence type="ECO:0000313" key="2">
    <source>
        <dbReference type="EMBL" id="GGF13754.1"/>
    </source>
</evidence>
<dbReference type="Gene3D" id="3.90.820.10">
    <property type="entry name" value="Structural Genomics, Unknown Function 30-nov-00 1gh9 Mol_id"/>
    <property type="match status" value="1"/>
</dbReference>
<dbReference type="PANTHER" id="PTHR38444:SF1">
    <property type="entry name" value="ENTEROBACTIN BIOSYNTHESIS PROTEIN YBDZ"/>
    <property type="match status" value="1"/>
</dbReference>
<dbReference type="SMART" id="SM00923">
    <property type="entry name" value="MbtH"/>
    <property type="match status" value="1"/>
</dbReference>
<organism evidence="2 3">
    <name type="scientific">Williamsia phyllosphaerae</name>
    <dbReference type="NCBI Taxonomy" id="885042"/>
    <lineage>
        <taxon>Bacteria</taxon>
        <taxon>Bacillati</taxon>
        <taxon>Actinomycetota</taxon>
        <taxon>Actinomycetes</taxon>
        <taxon>Mycobacteriales</taxon>
        <taxon>Nocardiaceae</taxon>
        <taxon>Williamsia</taxon>
    </lineage>
</organism>
<feature type="domain" description="MbtH-like" evidence="1">
    <location>
        <begin position="4"/>
        <end position="56"/>
    </location>
</feature>
<sequence>MSSNPFDDADGTFVVLVNAEDQYSLWPSFSDVPGGWTVAFGDTGTDRASCLDHIEKNWTDMRPRSLREQMQA</sequence>
<dbReference type="RefSeq" id="WP_188486956.1">
    <property type="nucleotide sequence ID" value="NZ_BMCS01000001.1"/>
</dbReference>
<dbReference type="InterPro" id="IPR037407">
    <property type="entry name" value="MLP_fam"/>
</dbReference>
<proteinExistence type="predicted"/>
<protein>
    <submittedName>
        <fullName evidence="2">Protein mbtH</fullName>
    </submittedName>
</protein>
<name>A0ABQ1UBE4_9NOCA</name>
<accession>A0ABQ1UBE4</accession>
<reference evidence="3" key="1">
    <citation type="journal article" date="2019" name="Int. J. Syst. Evol. Microbiol.">
        <title>The Global Catalogue of Microorganisms (GCM) 10K type strain sequencing project: providing services to taxonomists for standard genome sequencing and annotation.</title>
        <authorList>
            <consortium name="The Broad Institute Genomics Platform"/>
            <consortium name="The Broad Institute Genome Sequencing Center for Infectious Disease"/>
            <person name="Wu L."/>
            <person name="Ma J."/>
        </authorList>
    </citation>
    <scope>NUCLEOTIDE SEQUENCE [LARGE SCALE GENOMIC DNA]</scope>
    <source>
        <strain evidence="3">CCM 7855</strain>
    </source>
</reference>
<dbReference type="PANTHER" id="PTHR38444">
    <property type="entry name" value="ENTEROBACTIN BIOSYNTHESIS PROTEIN YBDZ"/>
    <property type="match status" value="1"/>
</dbReference>
<dbReference type="Proteomes" id="UP000632454">
    <property type="component" value="Unassembled WGS sequence"/>
</dbReference>
<dbReference type="Pfam" id="PF03621">
    <property type="entry name" value="MbtH"/>
    <property type="match status" value="1"/>
</dbReference>
<comment type="caution">
    <text evidence="2">The sequence shown here is derived from an EMBL/GenBank/DDBJ whole genome shotgun (WGS) entry which is preliminary data.</text>
</comment>
<dbReference type="EMBL" id="BMCS01000001">
    <property type="protein sequence ID" value="GGF13754.1"/>
    <property type="molecule type" value="Genomic_DNA"/>
</dbReference>
<evidence type="ECO:0000313" key="3">
    <source>
        <dbReference type="Proteomes" id="UP000632454"/>
    </source>
</evidence>